<evidence type="ECO:0000313" key="1">
    <source>
        <dbReference type="EMBL" id="KAF2624334.1"/>
    </source>
</evidence>
<sequence>MPCRCPKTLPRVDNPALKRMSPAGVGHAWRPPLWLGLWGRLRCAPTPSHTCSQPIPSVRRPSFTFSVLVTVSSLADLGYLSRPSLPFVALSLSKGLSTSSLVFLFPQYSSWSSLFGLHLYSPPVDCAL</sequence>
<protein>
    <submittedName>
        <fullName evidence="1">Uncharacterized protein</fullName>
    </submittedName>
</protein>
<proteinExistence type="predicted"/>
<organism evidence="1 2">
    <name type="scientific">Macroventuria anomochaeta</name>
    <dbReference type="NCBI Taxonomy" id="301207"/>
    <lineage>
        <taxon>Eukaryota</taxon>
        <taxon>Fungi</taxon>
        <taxon>Dikarya</taxon>
        <taxon>Ascomycota</taxon>
        <taxon>Pezizomycotina</taxon>
        <taxon>Dothideomycetes</taxon>
        <taxon>Pleosporomycetidae</taxon>
        <taxon>Pleosporales</taxon>
        <taxon>Pleosporineae</taxon>
        <taxon>Didymellaceae</taxon>
        <taxon>Macroventuria</taxon>
    </lineage>
</organism>
<dbReference type="Proteomes" id="UP000799754">
    <property type="component" value="Unassembled WGS sequence"/>
</dbReference>
<name>A0ACB6RRB6_9PLEO</name>
<comment type="caution">
    <text evidence="1">The sequence shown here is derived from an EMBL/GenBank/DDBJ whole genome shotgun (WGS) entry which is preliminary data.</text>
</comment>
<accession>A0ACB6RRB6</accession>
<reference evidence="1" key="1">
    <citation type="journal article" date="2020" name="Stud. Mycol.">
        <title>101 Dothideomycetes genomes: a test case for predicting lifestyles and emergence of pathogens.</title>
        <authorList>
            <person name="Haridas S."/>
            <person name="Albert R."/>
            <person name="Binder M."/>
            <person name="Bloem J."/>
            <person name="Labutti K."/>
            <person name="Salamov A."/>
            <person name="Andreopoulos B."/>
            <person name="Baker S."/>
            <person name="Barry K."/>
            <person name="Bills G."/>
            <person name="Bluhm B."/>
            <person name="Cannon C."/>
            <person name="Castanera R."/>
            <person name="Culley D."/>
            <person name="Daum C."/>
            <person name="Ezra D."/>
            <person name="Gonzalez J."/>
            <person name="Henrissat B."/>
            <person name="Kuo A."/>
            <person name="Liang C."/>
            <person name="Lipzen A."/>
            <person name="Lutzoni F."/>
            <person name="Magnuson J."/>
            <person name="Mondo S."/>
            <person name="Nolan M."/>
            <person name="Ohm R."/>
            <person name="Pangilinan J."/>
            <person name="Park H.-J."/>
            <person name="Ramirez L."/>
            <person name="Alfaro M."/>
            <person name="Sun H."/>
            <person name="Tritt A."/>
            <person name="Yoshinaga Y."/>
            <person name="Zwiers L.-H."/>
            <person name="Turgeon B."/>
            <person name="Goodwin S."/>
            <person name="Spatafora J."/>
            <person name="Crous P."/>
            <person name="Grigoriev I."/>
        </authorList>
    </citation>
    <scope>NUCLEOTIDE SEQUENCE</scope>
    <source>
        <strain evidence="1">CBS 525.71</strain>
    </source>
</reference>
<evidence type="ECO:0000313" key="2">
    <source>
        <dbReference type="Proteomes" id="UP000799754"/>
    </source>
</evidence>
<keyword evidence="2" id="KW-1185">Reference proteome</keyword>
<dbReference type="EMBL" id="MU006731">
    <property type="protein sequence ID" value="KAF2624334.1"/>
    <property type="molecule type" value="Genomic_DNA"/>
</dbReference>
<gene>
    <name evidence="1" type="ORF">BU25DRAFT_158197</name>
</gene>